<dbReference type="Gene3D" id="3.30.300.20">
    <property type="match status" value="1"/>
</dbReference>
<dbReference type="Gene3D" id="2.20.25.10">
    <property type="match status" value="1"/>
</dbReference>
<comment type="caution">
    <text evidence="3">The sequence shown here is derived from an EMBL/GenBank/DDBJ whole genome shotgun (WGS) entry which is preliminary data.</text>
</comment>
<sequence>MTNTPSKIVYTARASVTGGRTGRARAESGRLDLQLDRPQEQGGKGEGTNPEELFALGYGACFQGALGAVAGKQGIDTSGSELDIAVGFGPESNSFGLAVDITVTIPGVDDETAQQLVEAAHQFCPYSKATRGNIPVTVTGKAA</sequence>
<dbReference type="InterPro" id="IPR015946">
    <property type="entry name" value="KH_dom-like_a/b"/>
</dbReference>
<dbReference type="NCBIfam" id="TIGR03561">
    <property type="entry name" value="organ_hyd_perox"/>
    <property type="match status" value="1"/>
</dbReference>
<dbReference type="SUPFAM" id="SSF82784">
    <property type="entry name" value="OsmC-like"/>
    <property type="match status" value="1"/>
</dbReference>
<dbReference type="InterPro" id="IPR003718">
    <property type="entry name" value="OsmC/Ohr_fam"/>
</dbReference>
<dbReference type="PANTHER" id="PTHR33797">
    <property type="entry name" value="ORGANIC HYDROPEROXIDE RESISTANCE PROTEIN-LIKE"/>
    <property type="match status" value="1"/>
</dbReference>
<dbReference type="Pfam" id="PF02566">
    <property type="entry name" value="OsmC"/>
    <property type="match status" value="1"/>
</dbReference>
<dbReference type="AlphaFoldDB" id="A0A367YQ71"/>
<proteinExistence type="inferred from homology"/>
<dbReference type="GO" id="GO:0006979">
    <property type="term" value="P:response to oxidative stress"/>
    <property type="evidence" value="ECO:0007669"/>
    <property type="project" value="InterPro"/>
</dbReference>
<evidence type="ECO:0000313" key="3">
    <source>
        <dbReference type="EMBL" id="RCK67968.1"/>
    </source>
</evidence>
<feature type="region of interest" description="Disordered" evidence="2">
    <location>
        <begin position="1"/>
        <end position="49"/>
    </location>
</feature>
<keyword evidence="4" id="KW-1185">Reference proteome</keyword>
<accession>A0A367YQ71</accession>
<dbReference type="EMBL" id="QOUI01000016">
    <property type="protein sequence ID" value="RCK67968.1"/>
    <property type="molecule type" value="Genomic_DNA"/>
</dbReference>
<dbReference type="PANTHER" id="PTHR33797:SF2">
    <property type="entry name" value="ORGANIC HYDROPEROXIDE RESISTANCE PROTEIN-LIKE"/>
    <property type="match status" value="1"/>
</dbReference>
<dbReference type="InterPro" id="IPR019953">
    <property type="entry name" value="OHR"/>
</dbReference>
<name>A0A367YQ71_9ACTN</name>
<evidence type="ECO:0000256" key="2">
    <source>
        <dbReference type="SAM" id="MobiDB-lite"/>
    </source>
</evidence>
<evidence type="ECO:0000313" key="4">
    <source>
        <dbReference type="Proteomes" id="UP000252770"/>
    </source>
</evidence>
<dbReference type="RefSeq" id="WP_114128216.1">
    <property type="nucleotide sequence ID" value="NZ_QOUI01000016.1"/>
</dbReference>
<comment type="similarity">
    <text evidence="1">Belongs to the OsmC/Ohr family.</text>
</comment>
<feature type="compositionally biased region" description="Basic and acidic residues" evidence="2">
    <location>
        <begin position="24"/>
        <end position="39"/>
    </location>
</feature>
<dbReference type="InterPro" id="IPR036102">
    <property type="entry name" value="OsmC/Ohrsf"/>
</dbReference>
<protein>
    <submittedName>
        <fullName evidence="3">Organic hydroperoxide resistance protein</fullName>
    </submittedName>
</protein>
<evidence type="ECO:0000256" key="1">
    <source>
        <dbReference type="ARBA" id="ARBA00007378"/>
    </source>
</evidence>
<dbReference type="Proteomes" id="UP000252770">
    <property type="component" value="Unassembled WGS sequence"/>
</dbReference>
<organism evidence="3 4">
    <name type="scientific">Desertihabitans brevis</name>
    <dbReference type="NCBI Taxonomy" id="2268447"/>
    <lineage>
        <taxon>Bacteria</taxon>
        <taxon>Bacillati</taxon>
        <taxon>Actinomycetota</taxon>
        <taxon>Actinomycetes</taxon>
        <taxon>Propionibacteriales</taxon>
        <taxon>Propionibacteriaceae</taxon>
        <taxon>Desertihabitans</taxon>
    </lineage>
</organism>
<reference evidence="3 4" key="1">
    <citation type="submission" date="2018-07" db="EMBL/GenBank/DDBJ databases">
        <title>Desertimonas flava gen. nov. sp. nov.</title>
        <authorList>
            <person name="Liu S."/>
        </authorList>
    </citation>
    <scope>NUCLEOTIDE SEQUENCE [LARGE SCALE GENOMIC DNA]</scope>
    <source>
        <strain evidence="3 4">16Sb5-5</strain>
    </source>
</reference>
<gene>
    <name evidence="3" type="ORF">DT076_18680</name>
</gene>